<dbReference type="AlphaFoldDB" id="A0A6H3NXM6"/>
<keyword evidence="2" id="KW-1185">Reference proteome</keyword>
<name>A0A6H3NXM6_9LEPT</name>
<comment type="caution">
    <text evidence="1">The sequence shown here is derived from an EMBL/GenBank/DDBJ whole genome shotgun (WGS) entry which is preliminary data.</text>
</comment>
<reference evidence="1" key="1">
    <citation type="journal article" date="2019" name="PLoS Negl. Trop. Dis.">
        <title>Revisiting the worldwide diversity of Leptospira species in the environment.</title>
        <authorList>
            <person name="Vincent A.T."/>
            <person name="Schiettekatte O."/>
            <person name="Bourhy P."/>
            <person name="Veyrier F.J."/>
            <person name="Picardeau M."/>
        </authorList>
    </citation>
    <scope>NUCLEOTIDE SEQUENCE [LARGE SCALE GENOMIC DNA]</scope>
    <source>
        <strain evidence="1">201601109</strain>
    </source>
</reference>
<sequence length="541" mass="58621">MSTINFYQKAPTIKILILTLLLSLFSLNNCKLELNNPSDPRSKSFFETALWNFFLNSLCNPNTSGYFHFGSGNTLIIPLSLKVLNSGNTVVTAISGEPLFWNGSSGGVNANHQNSALNGVVFVIDKSFSRILWLDYIGEMSYGVDDWPIPETISIDEFSNGDLAVYALVNGAGRTNVTNAKTTTNAFYLARLKQHSGEIVWQGYLNKDNTRLGTKSYAMSILNFDRIALLFQGTSEASSPTQDNIGLGYPGLPYPIYGSNATTASQKELGIAVVDGNGNGLSQSFLPNTGTLTEAVLFKSDGNKILIAGGTSNNFVSTSGHPRVNENRVFYGVINSGLTWDALSYFGPTNTVGTFNLQKTLFANDEVFLIGKTDESYPTPNTLYPFQGTTGRRNYQILKPDKRNTGLIWGQFLGASAYNVPEVLPGNLAFNSGRREIVGNLLAIDNGNVFTGISSDIALGNFQYPLAQARLKINPSNGGFNQLQYYDATSDSSGNNGKFLTNQVDACSGRMVTIHSKFGAIANFSTARNFEISTKPASAEP</sequence>
<accession>A0A6H3NXM6</accession>
<gene>
    <name evidence="1" type="ORF">EHR08_06610</name>
</gene>
<dbReference type="RefSeq" id="WP_135745579.1">
    <property type="nucleotide sequence ID" value="NZ_RQHT01000014.1"/>
</dbReference>
<dbReference type="OrthoDB" id="338234at2"/>
<protein>
    <submittedName>
        <fullName evidence="1">Uncharacterized protein</fullName>
    </submittedName>
</protein>
<dbReference type="Proteomes" id="UP000297649">
    <property type="component" value="Unassembled WGS sequence"/>
</dbReference>
<evidence type="ECO:0000313" key="2">
    <source>
        <dbReference type="Proteomes" id="UP000297649"/>
    </source>
</evidence>
<dbReference type="EMBL" id="RQHU01000005">
    <property type="protein sequence ID" value="TGN15943.1"/>
    <property type="molecule type" value="Genomic_DNA"/>
</dbReference>
<proteinExistence type="predicted"/>
<organism evidence="1 2">
    <name type="scientific">Leptospira bandrabouensis</name>
    <dbReference type="NCBI Taxonomy" id="2484903"/>
    <lineage>
        <taxon>Bacteria</taxon>
        <taxon>Pseudomonadati</taxon>
        <taxon>Spirochaetota</taxon>
        <taxon>Spirochaetia</taxon>
        <taxon>Leptospirales</taxon>
        <taxon>Leptospiraceae</taxon>
        <taxon>Leptospira</taxon>
    </lineage>
</organism>
<evidence type="ECO:0000313" key="1">
    <source>
        <dbReference type="EMBL" id="TGN15943.1"/>
    </source>
</evidence>